<protein>
    <recommendedName>
        <fullName evidence="5">DUF2680 domain-containing protein</fullName>
    </recommendedName>
</protein>
<evidence type="ECO:0008006" key="5">
    <source>
        <dbReference type="Google" id="ProtNLM"/>
    </source>
</evidence>
<feature type="chain" id="PRO_5009584057" description="DUF2680 domain-containing protein" evidence="2">
    <location>
        <begin position="28"/>
        <end position="148"/>
    </location>
</feature>
<organism evidence="3 4">
    <name type="scientific">Candidatus Vogelbacteria bacterium GWA1_51_14</name>
    <dbReference type="NCBI Taxonomy" id="1802435"/>
    <lineage>
        <taxon>Bacteria</taxon>
        <taxon>Candidatus Vogeliibacteriota</taxon>
    </lineage>
</organism>
<keyword evidence="2" id="KW-0732">Signal</keyword>
<feature type="region of interest" description="Disordered" evidence="1">
    <location>
        <begin position="127"/>
        <end position="148"/>
    </location>
</feature>
<evidence type="ECO:0000256" key="1">
    <source>
        <dbReference type="SAM" id="MobiDB-lite"/>
    </source>
</evidence>
<name>A0A1G2QAN1_9BACT</name>
<feature type="signal peptide" evidence="2">
    <location>
        <begin position="1"/>
        <end position="27"/>
    </location>
</feature>
<proteinExistence type="predicted"/>
<dbReference type="STRING" id="1802435.A2114_01215"/>
<sequence>MSKIKKILLVAVPALALVLASASLASAQGPFGGWMEKSGDIADHFAHQAEMLGLSVDQVKNAWAEGQTMQDLMAEYGIDEDAFRAKMQAERHAQMEARLAEMVSAGVITQAQADTRLAWMAEREADGDFGPGQGFGGPRGARGQRIID</sequence>
<evidence type="ECO:0000313" key="3">
    <source>
        <dbReference type="EMBL" id="OHA57011.1"/>
    </source>
</evidence>
<dbReference type="EMBL" id="MHTG01000023">
    <property type="protein sequence ID" value="OHA57011.1"/>
    <property type="molecule type" value="Genomic_DNA"/>
</dbReference>
<evidence type="ECO:0000256" key="2">
    <source>
        <dbReference type="SAM" id="SignalP"/>
    </source>
</evidence>
<dbReference type="AlphaFoldDB" id="A0A1G2QAN1"/>
<reference evidence="3 4" key="1">
    <citation type="journal article" date="2016" name="Nat. Commun.">
        <title>Thousands of microbial genomes shed light on interconnected biogeochemical processes in an aquifer system.</title>
        <authorList>
            <person name="Anantharaman K."/>
            <person name="Brown C.T."/>
            <person name="Hug L.A."/>
            <person name="Sharon I."/>
            <person name="Castelle C.J."/>
            <person name="Probst A.J."/>
            <person name="Thomas B.C."/>
            <person name="Singh A."/>
            <person name="Wilkins M.J."/>
            <person name="Karaoz U."/>
            <person name="Brodie E.L."/>
            <person name="Williams K.H."/>
            <person name="Hubbard S.S."/>
            <person name="Banfield J.F."/>
        </authorList>
    </citation>
    <scope>NUCLEOTIDE SEQUENCE [LARGE SCALE GENOMIC DNA]</scope>
</reference>
<evidence type="ECO:0000313" key="4">
    <source>
        <dbReference type="Proteomes" id="UP000176494"/>
    </source>
</evidence>
<feature type="compositionally biased region" description="Gly residues" evidence="1">
    <location>
        <begin position="129"/>
        <end position="140"/>
    </location>
</feature>
<comment type="caution">
    <text evidence="3">The sequence shown here is derived from an EMBL/GenBank/DDBJ whole genome shotgun (WGS) entry which is preliminary data.</text>
</comment>
<dbReference type="Proteomes" id="UP000176494">
    <property type="component" value="Unassembled WGS sequence"/>
</dbReference>
<accession>A0A1G2QAN1</accession>
<gene>
    <name evidence="3" type="ORF">A2114_01215</name>
</gene>